<keyword evidence="4 6" id="KW-0689">Ribosomal protein</keyword>
<dbReference type="EMBL" id="UOGE01000027">
    <property type="protein sequence ID" value="VAX17815.1"/>
    <property type="molecule type" value="Genomic_DNA"/>
</dbReference>
<dbReference type="SUPFAM" id="SSF56047">
    <property type="entry name" value="Ribosomal protein S8"/>
    <property type="match status" value="1"/>
</dbReference>
<accession>A0A3B1CGC8</accession>
<dbReference type="PANTHER" id="PTHR11758">
    <property type="entry name" value="40S RIBOSOMAL PROTEIN S15A"/>
    <property type="match status" value="1"/>
</dbReference>
<dbReference type="FunFam" id="3.30.1490.10:FF:000001">
    <property type="entry name" value="30S ribosomal protein S8"/>
    <property type="match status" value="1"/>
</dbReference>
<protein>
    <submittedName>
        <fullName evidence="6">SSU ribosomal protein S8p (S15Ae)</fullName>
    </submittedName>
</protein>
<evidence type="ECO:0000313" key="6">
    <source>
        <dbReference type="EMBL" id="VAX17815.1"/>
    </source>
</evidence>
<dbReference type="FunFam" id="3.30.1370.30:FF:000002">
    <property type="entry name" value="30S ribosomal protein S8"/>
    <property type="match status" value="1"/>
</dbReference>
<keyword evidence="5" id="KW-0687">Ribonucleoprotein</keyword>
<evidence type="ECO:0000256" key="2">
    <source>
        <dbReference type="ARBA" id="ARBA00022730"/>
    </source>
</evidence>
<dbReference type="InterPro" id="IPR035987">
    <property type="entry name" value="Ribosomal_uS8_sf"/>
</dbReference>
<dbReference type="GO" id="GO:0006412">
    <property type="term" value="P:translation"/>
    <property type="evidence" value="ECO:0007669"/>
    <property type="project" value="InterPro"/>
</dbReference>
<proteinExistence type="inferred from homology"/>
<keyword evidence="3" id="KW-0694">RNA-binding</keyword>
<reference evidence="6" key="1">
    <citation type="submission" date="2018-06" db="EMBL/GenBank/DDBJ databases">
        <authorList>
            <person name="Zhirakovskaya E."/>
        </authorList>
    </citation>
    <scope>NUCLEOTIDE SEQUENCE</scope>
</reference>
<dbReference type="GO" id="GO:0005840">
    <property type="term" value="C:ribosome"/>
    <property type="evidence" value="ECO:0007669"/>
    <property type="project" value="UniProtKB-KW"/>
</dbReference>
<gene>
    <name evidence="6" type="ORF">MNBD_NITROSPINAE02-547</name>
</gene>
<dbReference type="Gene3D" id="3.30.1490.10">
    <property type="match status" value="1"/>
</dbReference>
<sequence>MSLSDPIADMLTRIRNAIMAKHETVKIPSSNIKAEIAALLRQEGYIKGFKIVRDNKQGMIHILLKYKDDLSAIRGLKRISKPGLRVYAGVEEIPEVLNGMGDAILSTNKGILTDSEAREESVGGEVLCHIW</sequence>
<dbReference type="Pfam" id="PF00410">
    <property type="entry name" value="Ribosomal_S8"/>
    <property type="match status" value="1"/>
</dbReference>
<dbReference type="AlphaFoldDB" id="A0A3B1CGC8"/>
<organism evidence="6">
    <name type="scientific">hydrothermal vent metagenome</name>
    <dbReference type="NCBI Taxonomy" id="652676"/>
    <lineage>
        <taxon>unclassified sequences</taxon>
        <taxon>metagenomes</taxon>
        <taxon>ecological metagenomes</taxon>
    </lineage>
</organism>
<evidence type="ECO:0000256" key="1">
    <source>
        <dbReference type="ARBA" id="ARBA00006471"/>
    </source>
</evidence>
<dbReference type="InterPro" id="IPR000630">
    <property type="entry name" value="Ribosomal_uS8"/>
</dbReference>
<name>A0A3B1CGC8_9ZZZZ</name>
<dbReference type="GO" id="GO:0019843">
    <property type="term" value="F:rRNA binding"/>
    <property type="evidence" value="ECO:0007669"/>
    <property type="project" value="UniProtKB-KW"/>
</dbReference>
<dbReference type="GO" id="GO:0005737">
    <property type="term" value="C:cytoplasm"/>
    <property type="evidence" value="ECO:0007669"/>
    <property type="project" value="UniProtKB-ARBA"/>
</dbReference>
<dbReference type="Gene3D" id="3.30.1370.30">
    <property type="match status" value="1"/>
</dbReference>
<comment type="similarity">
    <text evidence="1">Belongs to the universal ribosomal protein uS8 family.</text>
</comment>
<dbReference type="GO" id="GO:1990904">
    <property type="term" value="C:ribonucleoprotein complex"/>
    <property type="evidence" value="ECO:0007669"/>
    <property type="project" value="UniProtKB-KW"/>
</dbReference>
<evidence type="ECO:0000256" key="5">
    <source>
        <dbReference type="ARBA" id="ARBA00023274"/>
    </source>
</evidence>
<evidence type="ECO:0000256" key="4">
    <source>
        <dbReference type="ARBA" id="ARBA00022980"/>
    </source>
</evidence>
<dbReference type="InterPro" id="IPR047863">
    <property type="entry name" value="Ribosomal_uS8_CS"/>
</dbReference>
<dbReference type="GO" id="GO:0003735">
    <property type="term" value="F:structural constituent of ribosome"/>
    <property type="evidence" value="ECO:0007669"/>
    <property type="project" value="InterPro"/>
</dbReference>
<keyword evidence="2" id="KW-0699">rRNA-binding</keyword>
<dbReference type="HAMAP" id="MF_01302_B">
    <property type="entry name" value="Ribosomal_uS8_B"/>
    <property type="match status" value="1"/>
</dbReference>
<evidence type="ECO:0000256" key="3">
    <source>
        <dbReference type="ARBA" id="ARBA00022884"/>
    </source>
</evidence>
<dbReference type="PROSITE" id="PS00053">
    <property type="entry name" value="RIBOSOMAL_S8"/>
    <property type="match status" value="1"/>
</dbReference>
<dbReference type="NCBIfam" id="NF001109">
    <property type="entry name" value="PRK00136.1"/>
    <property type="match status" value="1"/>
</dbReference>